<feature type="compositionally biased region" description="Acidic residues" evidence="2">
    <location>
        <begin position="325"/>
        <end position="336"/>
    </location>
</feature>
<dbReference type="PANTHER" id="PTHR33026:SF7">
    <property type="entry name" value="OS03G0100275 PROTEIN"/>
    <property type="match status" value="1"/>
</dbReference>
<feature type="compositionally biased region" description="Acidic residues" evidence="2">
    <location>
        <begin position="403"/>
        <end position="418"/>
    </location>
</feature>
<evidence type="ECO:0000256" key="2">
    <source>
        <dbReference type="SAM" id="MobiDB-lite"/>
    </source>
</evidence>
<feature type="coiled-coil region" evidence="1">
    <location>
        <begin position="484"/>
        <end position="546"/>
    </location>
</feature>
<organism evidence="4 5">
    <name type="scientific">Lolium multiflorum</name>
    <name type="common">Italian ryegrass</name>
    <name type="synonym">Lolium perenne subsp. multiflorum</name>
    <dbReference type="NCBI Taxonomy" id="4521"/>
    <lineage>
        <taxon>Eukaryota</taxon>
        <taxon>Viridiplantae</taxon>
        <taxon>Streptophyta</taxon>
        <taxon>Embryophyta</taxon>
        <taxon>Tracheophyta</taxon>
        <taxon>Spermatophyta</taxon>
        <taxon>Magnoliopsida</taxon>
        <taxon>Liliopsida</taxon>
        <taxon>Poales</taxon>
        <taxon>Poaceae</taxon>
        <taxon>BOP clade</taxon>
        <taxon>Pooideae</taxon>
        <taxon>Poodae</taxon>
        <taxon>Poeae</taxon>
        <taxon>Poeae Chloroplast Group 2 (Poeae type)</taxon>
        <taxon>Loliodinae</taxon>
        <taxon>Loliinae</taxon>
        <taxon>Lolium</taxon>
    </lineage>
</organism>
<dbReference type="AlphaFoldDB" id="A0AAD8QQX9"/>
<keyword evidence="5" id="KW-1185">Reference proteome</keyword>
<feature type="compositionally biased region" description="Acidic residues" evidence="2">
    <location>
        <begin position="344"/>
        <end position="356"/>
    </location>
</feature>
<evidence type="ECO:0000259" key="3">
    <source>
        <dbReference type="Pfam" id="PF04195"/>
    </source>
</evidence>
<dbReference type="Pfam" id="PF04195">
    <property type="entry name" value="Transposase_28"/>
    <property type="match status" value="1"/>
</dbReference>
<comment type="caution">
    <text evidence="4">The sequence shown here is derived from an EMBL/GenBank/DDBJ whole genome shotgun (WGS) entry which is preliminary data.</text>
</comment>
<accession>A0AAD8QQX9</accession>
<protein>
    <recommendedName>
        <fullName evidence="3">Transposase (putative) gypsy type domain-containing protein</fullName>
    </recommendedName>
</protein>
<gene>
    <name evidence="4" type="ORF">QYE76_030314</name>
</gene>
<sequence length="885" mass="98604">MGKKKSGSTSEAAKVSRDWSASAITNRDINKLRALGFISASEDDIRLPGQVSRPSPPKGFTVMFVAFLFRGLSLPAHEFLRSLLFFYGIQLWQLTPNSIHLSIFITVCEAFLGIEPHWGLWRKIFYVKRHNDSNGPPVVGGVGFVVRKEVDYFDYPMKESIQGWRNKWFYLRDPTVPGRRSNLPPFDDVLVAHKKKSWNNALSPEEKATADELFKQVVTLKNSGGMTMRGTEVVLVFLQRRVQPLMSRPHQLWLFTGKNDKSRVNSADLSADELQNEVHRLTCLSTKDTIVLTSARPPYDFKHLPSEVPAVAQCYPPSPESGAVLEDDDDDSEGTEDTQHALEDSDVQEEETAEDDAFLKSRRRKQVHDDHITSAESSPKGGDNDADEASPPPAKKGSTSFFVDEDDLDLSADDDDDVPLAKRAKLASERAASAKESNPSPTKSTPPSRTGVEKVPLSRVIPPDDASTPPAGRDHPIYATVDAVADFAEQFTRLEAENSQLQKAVKSSADQVVETNRLAADAKSENASLKEEVNRLKRQMKDDQDARRAVAAAIDEKEGILRESIKDLLEATNLTVSRRHQLREDSTADALSLAAESNVQVLRLLQKSKGALSKLYSMIFPKAKLDKTLDEMAEAFLVDPSEPVELLMGHGMGSELEEFSKALPVDDENHLVNLEPFKRSAITCANRLLKLVDEAQAKPAPESAPGSTYSLNVLTFVPFPVVASDAAEEDRKIHEEVEAMTDVAHPTHGLWLHRPKAVIMAKFKYRVMKAHYYFDKYYALLTMVWHTLFPLDQAPETLSGLFTRFKSPERIQLLVRKELLAGAELAFASILACHPSLDLRAVANTERDLGQYYDAARGPAHTIVSRMESCLEKELKAHWDRGSRL</sequence>
<reference evidence="4" key="1">
    <citation type="submission" date="2023-07" db="EMBL/GenBank/DDBJ databases">
        <title>A chromosome-level genome assembly of Lolium multiflorum.</title>
        <authorList>
            <person name="Chen Y."/>
            <person name="Copetti D."/>
            <person name="Kolliker R."/>
            <person name="Studer B."/>
        </authorList>
    </citation>
    <scope>NUCLEOTIDE SEQUENCE</scope>
    <source>
        <strain evidence="4">02402/16</strain>
        <tissue evidence="4">Leaf</tissue>
    </source>
</reference>
<proteinExistence type="predicted"/>
<dbReference type="Proteomes" id="UP001231189">
    <property type="component" value="Unassembled WGS sequence"/>
</dbReference>
<feature type="compositionally biased region" description="Low complexity" evidence="2">
    <location>
        <begin position="437"/>
        <end position="450"/>
    </location>
</feature>
<evidence type="ECO:0000256" key="1">
    <source>
        <dbReference type="SAM" id="Coils"/>
    </source>
</evidence>
<dbReference type="InterPro" id="IPR007321">
    <property type="entry name" value="Transposase_28"/>
</dbReference>
<feature type="region of interest" description="Disordered" evidence="2">
    <location>
        <begin position="311"/>
        <end position="475"/>
    </location>
</feature>
<dbReference type="PANTHER" id="PTHR33026">
    <property type="entry name" value="OS06G0360600 PROTEIN"/>
    <property type="match status" value="1"/>
</dbReference>
<evidence type="ECO:0000313" key="5">
    <source>
        <dbReference type="Proteomes" id="UP001231189"/>
    </source>
</evidence>
<feature type="domain" description="Transposase (putative) gypsy type" evidence="3">
    <location>
        <begin position="62"/>
        <end position="128"/>
    </location>
</feature>
<dbReference type="EMBL" id="JAUUTY010000007">
    <property type="protein sequence ID" value="KAK1606641.1"/>
    <property type="molecule type" value="Genomic_DNA"/>
</dbReference>
<name>A0AAD8QQX9_LOLMU</name>
<keyword evidence="1" id="KW-0175">Coiled coil</keyword>
<evidence type="ECO:0000313" key="4">
    <source>
        <dbReference type="EMBL" id="KAK1606641.1"/>
    </source>
</evidence>